<organism evidence="2 3">
    <name type="scientific">Stylosanthes scabra</name>
    <dbReference type="NCBI Taxonomy" id="79078"/>
    <lineage>
        <taxon>Eukaryota</taxon>
        <taxon>Viridiplantae</taxon>
        <taxon>Streptophyta</taxon>
        <taxon>Embryophyta</taxon>
        <taxon>Tracheophyta</taxon>
        <taxon>Spermatophyta</taxon>
        <taxon>Magnoliopsida</taxon>
        <taxon>eudicotyledons</taxon>
        <taxon>Gunneridae</taxon>
        <taxon>Pentapetalae</taxon>
        <taxon>rosids</taxon>
        <taxon>fabids</taxon>
        <taxon>Fabales</taxon>
        <taxon>Fabaceae</taxon>
        <taxon>Papilionoideae</taxon>
        <taxon>50 kb inversion clade</taxon>
        <taxon>dalbergioids sensu lato</taxon>
        <taxon>Dalbergieae</taxon>
        <taxon>Pterocarpus clade</taxon>
        <taxon>Stylosanthes</taxon>
    </lineage>
</organism>
<proteinExistence type="predicted"/>
<comment type="caution">
    <text evidence="2">The sequence shown here is derived from an EMBL/GenBank/DDBJ whole genome shotgun (WGS) entry which is preliminary data.</text>
</comment>
<accession>A0ABU6W742</accession>
<evidence type="ECO:0000259" key="1">
    <source>
        <dbReference type="Pfam" id="PF00248"/>
    </source>
</evidence>
<keyword evidence="3" id="KW-1185">Reference proteome</keyword>
<dbReference type="PANTHER" id="PTHR11732">
    <property type="entry name" value="ALDO/KETO REDUCTASE"/>
    <property type="match status" value="1"/>
</dbReference>
<feature type="non-terminal residue" evidence="2">
    <location>
        <position position="1"/>
    </location>
</feature>
<dbReference type="InterPro" id="IPR023210">
    <property type="entry name" value="NADP_OxRdtase_dom"/>
</dbReference>
<feature type="domain" description="NADP-dependent oxidoreductase" evidence="1">
    <location>
        <begin position="32"/>
        <end position="263"/>
    </location>
</feature>
<reference evidence="2 3" key="1">
    <citation type="journal article" date="2023" name="Plants (Basel)">
        <title>Bridging the Gap: Combining Genomics and Transcriptomics Approaches to Understand Stylosanthes scabra, an Orphan Legume from the Brazilian Caatinga.</title>
        <authorList>
            <person name="Ferreira-Neto J.R.C."/>
            <person name="da Silva M.D."/>
            <person name="Binneck E."/>
            <person name="de Melo N.F."/>
            <person name="da Silva R.H."/>
            <person name="de Melo A.L.T.M."/>
            <person name="Pandolfi V."/>
            <person name="Bustamante F.O."/>
            <person name="Brasileiro-Vidal A.C."/>
            <person name="Benko-Iseppon A.M."/>
        </authorList>
    </citation>
    <scope>NUCLEOTIDE SEQUENCE [LARGE SCALE GENOMIC DNA]</scope>
    <source>
        <tissue evidence="2">Leaves</tissue>
    </source>
</reference>
<dbReference type="Gene3D" id="3.20.20.100">
    <property type="entry name" value="NADP-dependent oxidoreductase domain"/>
    <property type="match status" value="1"/>
</dbReference>
<dbReference type="Pfam" id="PF00248">
    <property type="entry name" value="Aldo_ket_red"/>
    <property type="match status" value="1"/>
</dbReference>
<dbReference type="Proteomes" id="UP001341840">
    <property type="component" value="Unassembled WGS sequence"/>
</dbReference>
<name>A0ABU6W742_9FABA</name>
<sequence>KSQSQNHYCKALTGKCTKKKKQWRRRLRFDSFRMKKTRWLVVTRCAEQENLMVGRWWSGGDVSRGREKREEERGLRKLGLEYVDLYLILWPVRLKPEAEGAGEFRKDYVIPFDIKGTWQAMEECQRMGLAKSIGVSNFAIKKLTKLLENATIPPAVNQVEMNVTWQQGKLREFCKQKGIHVSAWSPLGAYKTTWVSNSVMESPILKEIATARHKSVSQVALRWIYEQGASVIVKSFNKERMKQNLDIFEWELSQEEAMKISQIQQRRVCTGEEFVSEDGPYNSLEELWDGDP</sequence>
<dbReference type="InterPro" id="IPR020471">
    <property type="entry name" value="AKR"/>
</dbReference>
<dbReference type="InterPro" id="IPR036812">
    <property type="entry name" value="NAD(P)_OxRdtase_dom_sf"/>
</dbReference>
<dbReference type="PRINTS" id="PR00069">
    <property type="entry name" value="ALDKETRDTASE"/>
</dbReference>
<dbReference type="PROSITE" id="PS00063">
    <property type="entry name" value="ALDOKETO_REDUCTASE_3"/>
    <property type="match status" value="1"/>
</dbReference>
<dbReference type="SUPFAM" id="SSF51430">
    <property type="entry name" value="NAD(P)-linked oxidoreductase"/>
    <property type="match status" value="1"/>
</dbReference>
<dbReference type="EMBL" id="JASCZI010181265">
    <property type="protein sequence ID" value="MED6180395.1"/>
    <property type="molecule type" value="Genomic_DNA"/>
</dbReference>
<protein>
    <recommendedName>
        <fullName evidence="1">NADP-dependent oxidoreductase domain-containing protein</fullName>
    </recommendedName>
</protein>
<evidence type="ECO:0000313" key="2">
    <source>
        <dbReference type="EMBL" id="MED6180395.1"/>
    </source>
</evidence>
<gene>
    <name evidence="2" type="ORF">PIB30_009744</name>
</gene>
<evidence type="ECO:0000313" key="3">
    <source>
        <dbReference type="Proteomes" id="UP001341840"/>
    </source>
</evidence>
<dbReference type="InterPro" id="IPR018170">
    <property type="entry name" value="Aldo/ket_reductase_CS"/>
</dbReference>
<dbReference type="PROSITE" id="PS00062">
    <property type="entry name" value="ALDOKETO_REDUCTASE_2"/>
    <property type="match status" value="1"/>
</dbReference>